<evidence type="ECO:0000256" key="6">
    <source>
        <dbReference type="ARBA" id="ARBA00022989"/>
    </source>
</evidence>
<feature type="transmembrane region" description="Helical" evidence="8">
    <location>
        <begin position="77"/>
        <end position="95"/>
    </location>
</feature>
<proteinExistence type="inferred from homology"/>
<keyword evidence="7 8" id="KW-0472">Membrane</keyword>
<dbReference type="GO" id="GO:0009847">
    <property type="term" value="P:spore germination"/>
    <property type="evidence" value="ECO:0007669"/>
    <property type="project" value="InterPro"/>
</dbReference>
<dbReference type="GO" id="GO:0016020">
    <property type="term" value="C:membrane"/>
    <property type="evidence" value="ECO:0007669"/>
    <property type="project" value="UniProtKB-SubCell"/>
</dbReference>
<dbReference type="RefSeq" id="WP_167871854.1">
    <property type="nucleotide sequence ID" value="NZ_CP048852.1"/>
</dbReference>
<evidence type="ECO:0000256" key="4">
    <source>
        <dbReference type="ARBA" id="ARBA00022544"/>
    </source>
</evidence>
<organism evidence="9 10">
    <name type="scientific">Bacillus tequilensis</name>
    <dbReference type="NCBI Taxonomy" id="227866"/>
    <lineage>
        <taxon>Bacteria</taxon>
        <taxon>Bacillati</taxon>
        <taxon>Bacillota</taxon>
        <taxon>Bacilli</taxon>
        <taxon>Bacillales</taxon>
        <taxon>Bacillaceae</taxon>
        <taxon>Bacillus</taxon>
    </lineage>
</organism>
<feature type="transmembrane region" description="Helical" evidence="8">
    <location>
        <begin position="38"/>
        <end position="56"/>
    </location>
</feature>
<dbReference type="Pfam" id="PF03845">
    <property type="entry name" value="Spore_permease"/>
    <property type="match status" value="1"/>
</dbReference>
<feature type="transmembrane region" description="Helical" evidence="8">
    <location>
        <begin position="7"/>
        <end position="26"/>
    </location>
</feature>
<dbReference type="KEGG" id="bteq:G4P54_04055"/>
<accession>A0A6H0WFS4</accession>
<feature type="transmembrane region" description="Helical" evidence="8">
    <location>
        <begin position="298"/>
        <end position="316"/>
    </location>
</feature>
<keyword evidence="4" id="KW-0309">Germination</keyword>
<sequence length="358" mass="40403">MDKTSAYQGLFFGALYTLAVGLKHAPILMIESAKQNAWHSYILGVLTVIPALWLMHRLMKKHHDKNIYELLSDSSPIAGRFIILLFSLYFLLINAHDIRFFINLINILFLPRTPMTVLGAVIIFVAICIAREGKETMTRMAQIFLFPFGTLVLLLPFTLVTQIELQNLTPVFEGPIQYLQSGFYAFGTMGELIILPLLFSSRSIPLKHSIIAILLGALLLAVMLFCSISVFGPNLTSTFFDPAYMVIRQIRITDFLDRSDLIIAALWIPVIMVKIAGSLYIVVYGLSLLHSKIDQKAIYTPAGMFSLVCSFWFFLNTNQLIDFNRIKPVINVVISLLLPLFIYLIMKTKAMFGAKAKH</sequence>
<comment type="subcellular location">
    <subcellularLocation>
        <location evidence="1">Membrane</location>
        <topology evidence="1">Multi-pass membrane protein</topology>
    </subcellularLocation>
</comment>
<dbReference type="InterPro" id="IPR004761">
    <property type="entry name" value="Spore_GerAB"/>
</dbReference>
<evidence type="ECO:0000256" key="1">
    <source>
        <dbReference type="ARBA" id="ARBA00004141"/>
    </source>
</evidence>
<dbReference type="PANTHER" id="PTHR34975">
    <property type="entry name" value="SPORE GERMINATION PROTEIN A2"/>
    <property type="match status" value="1"/>
</dbReference>
<evidence type="ECO:0000256" key="5">
    <source>
        <dbReference type="ARBA" id="ARBA00022692"/>
    </source>
</evidence>
<keyword evidence="5 8" id="KW-0812">Transmembrane</keyword>
<feature type="transmembrane region" description="Helical" evidence="8">
    <location>
        <begin position="211"/>
        <end position="232"/>
    </location>
</feature>
<evidence type="ECO:0000313" key="10">
    <source>
        <dbReference type="Proteomes" id="UP000501914"/>
    </source>
</evidence>
<keyword evidence="10" id="KW-1185">Reference proteome</keyword>
<feature type="transmembrane region" description="Helical" evidence="8">
    <location>
        <begin position="183"/>
        <end position="199"/>
    </location>
</feature>
<dbReference type="EMBL" id="CP048852">
    <property type="protein sequence ID" value="QIW79038.1"/>
    <property type="molecule type" value="Genomic_DNA"/>
</dbReference>
<evidence type="ECO:0000313" key="9">
    <source>
        <dbReference type="EMBL" id="QIW79038.1"/>
    </source>
</evidence>
<dbReference type="Proteomes" id="UP000501914">
    <property type="component" value="Chromosome"/>
</dbReference>
<feature type="transmembrane region" description="Helical" evidence="8">
    <location>
        <begin position="115"/>
        <end position="131"/>
    </location>
</feature>
<evidence type="ECO:0000256" key="8">
    <source>
        <dbReference type="SAM" id="Phobius"/>
    </source>
</evidence>
<dbReference type="NCBIfam" id="TIGR00912">
    <property type="entry name" value="2A0309"/>
    <property type="match status" value="1"/>
</dbReference>
<keyword evidence="6 8" id="KW-1133">Transmembrane helix</keyword>
<dbReference type="PANTHER" id="PTHR34975:SF2">
    <property type="entry name" value="SPORE GERMINATION PROTEIN A2"/>
    <property type="match status" value="1"/>
</dbReference>
<name>A0A6H0WFS4_9BACI</name>
<protein>
    <submittedName>
        <fullName evidence="9">Endospore germination permease</fullName>
    </submittedName>
</protein>
<gene>
    <name evidence="9" type="ORF">G4P54_04055</name>
</gene>
<evidence type="ECO:0000256" key="3">
    <source>
        <dbReference type="ARBA" id="ARBA00022448"/>
    </source>
</evidence>
<evidence type="ECO:0000256" key="2">
    <source>
        <dbReference type="ARBA" id="ARBA00007998"/>
    </source>
</evidence>
<keyword evidence="3" id="KW-0813">Transport</keyword>
<dbReference type="AlphaFoldDB" id="A0A6H0WFS4"/>
<reference evidence="9 10" key="1">
    <citation type="submission" date="2020-02" db="EMBL/GenBank/DDBJ databases">
        <title>Genome sequencing, annotation and comparative genomic analysis of Bacillus tequilensis EA-CB0015, an effective biological control agent against Pseudocercospora fijiensis in banana plants.</title>
        <authorList>
            <person name="Cuellar-Gaviria T.Z."/>
            <person name="Ju K.-S."/>
            <person name="Villegas-Escobar V."/>
        </authorList>
    </citation>
    <scope>NUCLEOTIDE SEQUENCE [LARGE SCALE GENOMIC DNA]</scope>
    <source>
        <strain evidence="9 10">EA-CB0015</strain>
    </source>
</reference>
<comment type="similarity">
    <text evidence="2">Belongs to the amino acid-polyamine-organocation (APC) superfamily. Spore germination protein (SGP) (TC 2.A.3.9) family.</text>
</comment>
<evidence type="ECO:0000256" key="7">
    <source>
        <dbReference type="ARBA" id="ARBA00023136"/>
    </source>
</evidence>
<feature type="transmembrane region" description="Helical" evidence="8">
    <location>
        <begin position="328"/>
        <end position="346"/>
    </location>
</feature>
<feature type="transmembrane region" description="Helical" evidence="8">
    <location>
        <begin position="261"/>
        <end position="286"/>
    </location>
</feature>
<feature type="transmembrane region" description="Helical" evidence="8">
    <location>
        <begin position="143"/>
        <end position="163"/>
    </location>
</feature>